<dbReference type="AlphaFoldDB" id="A0AA41XDP6"/>
<accession>A0AA41XDP6</accession>
<gene>
    <name evidence="1" type="ORF">NK662_16900</name>
</gene>
<dbReference type="EMBL" id="JANCLT010000010">
    <property type="protein sequence ID" value="MCP8970201.1"/>
    <property type="molecule type" value="Genomic_DNA"/>
</dbReference>
<name>A0AA41XDP6_9BACI</name>
<sequence>MLKRFSVSQDVCPVCKKALATEAHHFFSSHVTKQCPDGHYEKEQHPALEIPVEVLKQ</sequence>
<dbReference type="RefSeq" id="WP_254760120.1">
    <property type="nucleotide sequence ID" value="NZ_JANCLT010000010.1"/>
</dbReference>
<comment type="caution">
    <text evidence="1">The sequence shown here is derived from an EMBL/GenBank/DDBJ whole genome shotgun (WGS) entry which is preliminary data.</text>
</comment>
<reference evidence="1" key="1">
    <citation type="submission" date="2022-07" db="EMBL/GenBank/DDBJ databases">
        <authorList>
            <person name="Li W.-J."/>
            <person name="Deng Q.-Q."/>
        </authorList>
    </citation>
    <scope>NUCLEOTIDE SEQUENCE</scope>
    <source>
        <strain evidence="1">SYSU M60031</strain>
    </source>
</reference>
<proteinExistence type="predicted"/>
<protein>
    <submittedName>
        <fullName evidence="1">Uncharacterized protein</fullName>
    </submittedName>
</protein>
<organism evidence="1 2">
    <name type="scientific">Ectobacillus ponti</name>
    <dbReference type="NCBI Taxonomy" id="2961894"/>
    <lineage>
        <taxon>Bacteria</taxon>
        <taxon>Bacillati</taxon>
        <taxon>Bacillota</taxon>
        <taxon>Bacilli</taxon>
        <taxon>Bacillales</taxon>
        <taxon>Bacillaceae</taxon>
        <taxon>Ectobacillus</taxon>
    </lineage>
</organism>
<evidence type="ECO:0000313" key="2">
    <source>
        <dbReference type="Proteomes" id="UP001156102"/>
    </source>
</evidence>
<keyword evidence="2" id="KW-1185">Reference proteome</keyword>
<dbReference type="Proteomes" id="UP001156102">
    <property type="component" value="Unassembled WGS sequence"/>
</dbReference>
<evidence type="ECO:0000313" key="1">
    <source>
        <dbReference type="EMBL" id="MCP8970201.1"/>
    </source>
</evidence>